<feature type="chain" id="PRO_5041456274" description="LuxR family transcriptional regulator" evidence="1">
    <location>
        <begin position="22"/>
        <end position="168"/>
    </location>
</feature>
<dbReference type="EMBL" id="CP099534">
    <property type="protein sequence ID" value="UYK88763.1"/>
    <property type="molecule type" value="Genomic_DNA"/>
</dbReference>
<protein>
    <recommendedName>
        <fullName evidence="4">LuxR family transcriptional regulator</fullName>
    </recommendedName>
</protein>
<keyword evidence="1" id="KW-0732">Signal</keyword>
<dbReference type="RefSeq" id="WP_267093128.1">
    <property type="nucleotide sequence ID" value="NZ_CP099534.1"/>
</dbReference>
<evidence type="ECO:0008006" key="4">
    <source>
        <dbReference type="Google" id="ProtNLM"/>
    </source>
</evidence>
<accession>A0AA46SUJ6</accession>
<evidence type="ECO:0000313" key="2">
    <source>
        <dbReference type="EMBL" id="UYK88763.1"/>
    </source>
</evidence>
<organism evidence="2 3">
    <name type="scientific">Xanthomonas sacchari</name>
    <dbReference type="NCBI Taxonomy" id="56458"/>
    <lineage>
        <taxon>Bacteria</taxon>
        <taxon>Pseudomonadati</taxon>
        <taxon>Pseudomonadota</taxon>
        <taxon>Gammaproteobacteria</taxon>
        <taxon>Lysobacterales</taxon>
        <taxon>Lysobacteraceae</taxon>
        <taxon>Xanthomonas</taxon>
    </lineage>
</organism>
<dbReference type="AlphaFoldDB" id="A0AA46SUJ6"/>
<gene>
    <name evidence="2" type="ORF">NG824_20250</name>
</gene>
<evidence type="ECO:0000313" key="3">
    <source>
        <dbReference type="Proteomes" id="UP001164392"/>
    </source>
</evidence>
<dbReference type="Proteomes" id="UP001164392">
    <property type="component" value="Chromosome"/>
</dbReference>
<feature type="signal peptide" evidence="1">
    <location>
        <begin position="1"/>
        <end position="21"/>
    </location>
</feature>
<evidence type="ECO:0000256" key="1">
    <source>
        <dbReference type="SAM" id="SignalP"/>
    </source>
</evidence>
<proteinExistence type="predicted"/>
<reference evidence="2" key="1">
    <citation type="submission" date="2022-06" db="EMBL/GenBank/DDBJ databases">
        <title>Dynamics of rice microbiomes reveals core vertical transmitted seed endophytes.</title>
        <authorList>
            <person name="Liao K."/>
            <person name="Zhang X."/>
        </authorList>
    </citation>
    <scope>NUCLEOTIDE SEQUENCE</scope>
    <source>
        <strain evidence="2">JR3-14</strain>
    </source>
</reference>
<name>A0AA46SUJ6_9XANT</name>
<sequence>MKLLFAVALAALLSPCLSASAAPVAPSPLLGNWAVDVARLDRAPQDRPKAVTLRFSEAGKGKWAVKVDIAEQGGGTMHAEGVAALDGRATPVKNNFEADVFALRMPAPNVLVMMLSKDRSVASTRIYTVAADGRSMTETVSAFAPDGTPTMRTNYFTRVAASSAPSPR</sequence>